<dbReference type="PRINTS" id="PR00081">
    <property type="entry name" value="GDHRDH"/>
</dbReference>
<dbReference type="EMBL" id="AY466441">
    <property type="protein sequence ID" value="AAS00432.1"/>
    <property type="molecule type" value="Genomic_DNA"/>
</dbReference>
<comment type="similarity">
    <text evidence="1">Belongs to the short-chain dehydrogenases/reductases (SDR) family.</text>
</comment>
<dbReference type="InterPro" id="IPR020904">
    <property type="entry name" value="Sc_DH/Rdtase_CS"/>
</dbReference>
<accession>Q6JHM5</accession>
<dbReference type="OrthoDB" id="7064009at2"/>
<dbReference type="CDD" id="cd05233">
    <property type="entry name" value="SDR_c"/>
    <property type="match status" value="1"/>
</dbReference>
<dbReference type="AlphaFoldDB" id="Q6JHM5"/>
<dbReference type="InterPro" id="IPR002347">
    <property type="entry name" value="SDR_fam"/>
</dbReference>
<dbReference type="Gene3D" id="3.40.50.720">
    <property type="entry name" value="NAD(P)-binding Rossmann-like Domain"/>
    <property type="match status" value="1"/>
</dbReference>
<dbReference type="FunFam" id="3.40.50.720:FF:000084">
    <property type="entry name" value="Short-chain dehydrogenase reductase"/>
    <property type="match status" value="1"/>
</dbReference>
<dbReference type="PANTHER" id="PTHR24321">
    <property type="entry name" value="DEHYDROGENASES, SHORT CHAIN"/>
    <property type="match status" value="1"/>
</dbReference>
<dbReference type="SUPFAM" id="SSF51735">
    <property type="entry name" value="NAD(P)-binding Rossmann-fold domains"/>
    <property type="match status" value="1"/>
</dbReference>
<proteinExistence type="inferred from homology"/>
<keyword evidence="5" id="KW-1185">Reference proteome</keyword>
<dbReference type="PROSITE" id="PS00061">
    <property type="entry name" value="ADH_SHORT"/>
    <property type="match status" value="1"/>
</dbReference>
<reference evidence="3" key="1">
    <citation type="journal article" date="2004" name="DNA Seq.">
        <title>Analysis of a 108-kb region of the Saccharopolyspora spinosa genome covering the obscurin polyketide synthase locus.</title>
        <authorList>
            <person name="Zirkle R."/>
            <person name="Black T.A."/>
            <person name="Gorlach J."/>
            <person name="Ligon J.M."/>
            <person name="Molnar I."/>
        </authorList>
    </citation>
    <scope>NUCLEOTIDE SEQUENCE</scope>
    <source>
        <strain evidence="3">NRLL 18395</strain>
    </source>
</reference>
<organism evidence="3">
    <name type="scientific">Saccharopolyspora spinosa</name>
    <dbReference type="NCBI Taxonomy" id="60894"/>
    <lineage>
        <taxon>Bacteria</taxon>
        <taxon>Bacillati</taxon>
        <taxon>Actinomycetota</taxon>
        <taxon>Actinomycetes</taxon>
        <taxon>Pseudonocardiales</taxon>
        <taxon>Pseudonocardiaceae</taxon>
        <taxon>Saccharopolyspora</taxon>
    </lineage>
</organism>
<name>Q6JHM5_SACSN</name>
<dbReference type="InterPro" id="IPR036291">
    <property type="entry name" value="NAD(P)-bd_dom_sf"/>
</dbReference>
<dbReference type="RefSeq" id="WP_010696234.1">
    <property type="nucleotide sequence ID" value="NZ_CP061007.1"/>
</dbReference>
<dbReference type="PRINTS" id="PR00080">
    <property type="entry name" value="SDRFAMILY"/>
</dbReference>
<dbReference type="PANTHER" id="PTHR24321:SF8">
    <property type="entry name" value="ESTRADIOL 17-BETA-DEHYDROGENASE 8-RELATED"/>
    <property type="match status" value="1"/>
</dbReference>
<evidence type="ECO:0000313" key="3">
    <source>
        <dbReference type="EMBL" id="AAS00432.1"/>
    </source>
</evidence>
<evidence type="ECO:0000256" key="1">
    <source>
        <dbReference type="ARBA" id="ARBA00006484"/>
    </source>
</evidence>
<gene>
    <name evidence="4" type="ORF">A8926_3958</name>
</gene>
<dbReference type="Pfam" id="PF13561">
    <property type="entry name" value="adh_short_C2"/>
    <property type="match status" value="1"/>
</dbReference>
<sequence>MAGSGKRVIVTGAASGIGRATVGLLRSEGASVVSVDLRDPGDDPSFIKCDVADSGSVAAMVDEAVTGLGGLDAVVNVAGIQRSGAVEVLDETDWDDQLRVNVKSCFLTSKYAVPHLRAAGGGSITTTASLAGLKGFAGMTAYSASKGAVIAFTRTLAVEVAADNIRANCLCPGWVDTPFNDPVITFEGGREAHLANVKANVPLSREAAPPELAKWHAFLVSDAASYMTGQAITVDGGLSA</sequence>
<protein>
    <submittedName>
        <fullName evidence="4">Dihydroanticapsin dehydrogenase</fullName>
    </submittedName>
    <submittedName>
        <fullName evidence="3">Putative oxidoreductase, short chain dehydrogenase</fullName>
    </submittedName>
</protein>
<dbReference type="Proteomes" id="UP000233786">
    <property type="component" value="Unassembled WGS sequence"/>
</dbReference>
<evidence type="ECO:0000313" key="4">
    <source>
        <dbReference type="EMBL" id="PKW16151.1"/>
    </source>
</evidence>
<dbReference type="EMBL" id="PJNB01000001">
    <property type="protein sequence ID" value="PKW16151.1"/>
    <property type="molecule type" value="Genomic_DNA"/>
</dbReference>
<evidence type="ECO:0000313" key="5">
    <source>
        <dbReference type="Proteomes" id="UP000233786"/>
    </source>
</evidence>
<keyword evidence="2" id="KW-0560">Oxidoreductase</keyword>
<reference evidence="4 5" key="2">
    <citation type="submission" date="2017-12" db="EMBL/GenBank/DDBJ databases">
        <title>Sequencing the genomes of 1000 Actinobacteria strains.</title>
        <authorList>
            <person name="Klenk H.-P."/>
        </authorList>
    </citation>
    <scope>NUCLEOTIDE SEQUENCE [LARGE SCALE GENOMIC DNA]</scope>
    <source>
        <strain evidence="5">ATCC 49460 / DSM 44228 / JCM 9375 / NBRC 15153 / NRRL 18395 / A83543.1</strain>
        <strain evidence="4">DSM 44228</strain>
    </source>
</reference>
<dbReference type="STRING" id="994479.GCA_000194155_03265"/>
<dbReference type="GO" id="GO:0016491">
    <property type="term" value="F:oxidoreductase activity"/>
    <property type="evidence" value="ECO:0007669"/>
    <property type="project" value="UniProtKB-KW"/>
</dbReference>
<evidence type="ECO:0000256" key="2">
    <source>
        <dbReference type="ARBA" id="ARBA00023002"/>
    </source>
</evidence>